<keyword evidence="5" id="KW-1185">Reference proteome</keyword>
<dbReference type="InterPro" id="IPR050425">
    <property type="entry name" value="NAD(P)_dehydrat-like"/>
</dbReference>
<reference evidence="4" key="2">
    <citation type="submission" date="2015-03" db="UniProtKB">
        <authorList>
            <consortium name="EnsemblPlants"/>
        </authorList>
    </citation>
    <scope>IDENTIFICATION</scope>
</reference>
<protein>
    <recommendedName>
        <fullName evidence="3">NAD-dependent epimerase/dehydratase domain-containing protein</fullName>
    </recommendedName>
</protein>
<dbReference type="Gene3D" id="3.40.50.720">
    <property type="entry name" value="NAD(P)-binding Rossmann-like Domain"/>
    <property type="match status" value="4"/>
</dbReference>
<evidence type="ECO:0000313" key="4">
    <source>
        <dbReference type="EnsemblPlants" id="OBART08G04960.1"/>
    </source>
</evidence>
<dbReference type="InterPro" id="IPR001509">
    <property type="entry name" value="Epimerase_deHydtase"/>
</dbReference>
<dbReference type="PaxDb" id="65489-OBART08G04960.1"/>
<feature type="domain" description="NAD-dependent epimerase/dehydratase" evidence="3">
    <location>
        <begin position="306"/>
        <end position="501"/>
    </location>
</feature>
<evidence type="ECO:0000256" key="1">
    <source>
        <dbReference type="ARBA" id="ARBA00023002"/>
    </source>
</evidence>
<dbReference type="Gramene" id="OBART08G04960.1">
    <property type="protein sequence ID" value="OBART08G04960.1"/>
    <property type="gene ID" value="OBART08G04960"/>
</dbReference>
<name>A0A0D3GX07_9ORYZ</name>
<accession>A0A0D3GX07</accession>
<feature type="compositionally biased region" description="Basic and acidic residues" evidence="2">
    <location>
        <begin position="284"/>
        <end position="295"/>
    </location>
</feature>
<dbReference type="STRING" id="65489.A0A0D3GX07"/>
<dbReference type="Pfam" id="PF01370">
    <property type="entry name" value="Epimerase"/>
    <property type="match status" value="2"/>
</dbReference>
<dbReference type="AlphaFoldDB" id="A0A0D3GX07"/>
<dbReference type="EnsemblPlants" id="OBART08G04960.1">
    <property type="protein sequence ID" value="OBART08G04960.1"/>
    <property type="gene ID" value="OBART08G04960"/>
</dbReference>
<evidence type="ECO:0000313" key="5">
    <source>
        <dbReference type="Proteomes" id="UP000026960"/>
    </source>
</evidence>
<reference evidence="4" key="1">
    <citation type="journal article" date="2009" name="Rice">
        <title>De Novo Next Generation Sequencing of Plant Genomes.</title>
        <authorList>
            <person name="Rounsley S."/>
            <person name="Marri P.R."/>
            <person name="Yu Y."/>
            <person name="He R."/>
            <person name="Sisneros N."/>
            <person name="Goicoechea J.L."/>
            <person name="Lee S.J."/>
            <person name="Angelova A."/>
            <person name="Kudrna D."/>
            <person name="Luo M."/>
            <person name="Affourtit J."/>
            <person name="Desany B."/>
            <person name="Knight J."/>
            <person name="Niazi F."/>
            <person name="Egholm M."/>
            <person name="Wing R.A."/>
        </authorList>
    </citation>
    <scope>NUCLEOTIDE SEQUENCE [LARGE SCALE GENOMIC DNA]</scope>
    <source>
        <strain evidence="4">cv. IRGC 105608</strain>
    </source>
</reference>
<dbReference type="InterPro" id="IPR036291">
    <property type="entry name" value="NAD(P)-bd_dom_sf"/>
</dbReference>
<keyword evidence="1" id="KW-0560">Oxidoreductase</keyword>
<dbReference type="SUPFAM" id="SSF51735">
    <property type="entry name" value="NAD(P)-binding Rossmann-fold domains"/>
    <property type="match status" value="2"/>
</dbReference>
<dbReference type="FunFam" id="3.40.50.720:FF:001885">
    <property type="entry name" value="Dihydroflavonol-4-reductase"/>
    <property type="match status" value="2"/>
</dbReference>
<dbReference type="GO" id="GO:0016616">
    <property type="term" value="F:oxidoreductase activity, acting on the CH-OH group of donors, NAD or NADP as acceptor"/>
    <property type="evidence" value="ECO:0007669"/>
    <property type="project" value="TreeGrafter"/>
</dbReference>
<dbReference type="eggNOG" id="KOG1502">
    <property type="taxonomic scope" value="Eukaryota"/>
</dbReference>
<dbReference type="PANTHER" id="PTHR10366">
    <property type="entry name" value="NAD DEPENDENT EPIMERASE/DEHYDRATASE"/>
    <property type="match status" value="1"/>
</dbReference>
<evidence type="ECO:0000259" key="3">
    <source>
        <dbReference type="Pfam" id="PF01370"/>
    </source>
</evidence>
<dbReference type="PANTHER" id="PTHR10366:SF831">
    <property type="entry name" value="NAD-DEPENDENT EPIMERASE_DEHYDRATASE DOMAIN-CONTAINING PROTEIN"/>
    <property type="match status" value="1"/>
</dbReference>
<evidence type="ECO:0000256" key="2">
    <source>
        <dbReference type="SAM" id="MobiDB-lite"/>
    </source>
</evidence>
<dbReference type="Proteomes" id="UP000026960">
    <property type="component" value="Chromosome 8"/>
</dbReference>
<sequence>MEAPPPATSSTVCVTGAGGFLASWLVKLLLSKDHYVINGTVRDLGEGKNAHLKALENAGERLRLFKADVLDYGSVAAAIAGCDGVFHVASPVTSGRPTNPEVDIIATAVTGTLNVLRASREAKVKRVVVVSSVVAVFNNPNWPTGEPFNEDSWSDEETCRKNEEWYPYYLSKTLAEREAFEYAAKTGMDIVTICPALIMGPLAYRGSERYICSSTPRKLSDIINTSKSLYPTFNYPQKFVEVDEEQNTRFSSEKLEKLGWTFRPMEETLRDSFESYIGSWDREARRERERERDSMEAPPPATSSTVCVTGAGGFLASWLVKLLLSKDHYVINGTVRDLGEGKNAHLKALENAGERLRLFKADVLDYGSVAAAIAGCDGVFHVASPVTSGRPTNPEVDIIATAVTGTLNVLRASREAKVKRVVVVSSVVAVFNNPNWPTGEPFNEDSWSDEETCRKNEEWYPYYLSKTLAEREAFEYAAKTGMDIVTICPALIMGPLAYRGSERYICSSTPRKLSDIINTSKSLYPTFNYPQKFVEVDEEQNTRFSSEKLEKLGWTFRPMEETLRDSFESYIGLGILT</sequence>
<feature type="domain" description="NAD-dependent epimerase/dehydratase" evidence="3">
    <location>
        <begin position="12"/>
        <end position="207"/>
    </location>
</feature>
<organism evidence="4">
    <name type="scientific">Oryza barthii</name>
    <dbReference type="NCBI Taxonomy" id="65489"/>
    <lineage>
        <taxon>Eukaryota</taxon>
        <taxon>Viridiplantae</taxon>
        <taxon>Streptophyta</taxon>
        <taxon>Embryophyta</taxon>
        <taxon>Tracheophyta</taxon>
        <taxon>Spermatophyta</taxon>
        <taxon>Magnoliopsida</taxon>
        <taxon>Liliopsida</taxon>
        <taxon>Poales</taxon>
        <taxon>Poaceae</taxon>
        <taxon>BOP clade</taxon>
        <taxon>Oryzoideae</taxon>
        <taxon>Oryzeae</taxon>
        <taxon>Oryzinae</taxon>
        <taxon>Oryza</taxon>
    </lineage>
</organism>
<proteinExistence type="predicted"/>
<feature type="region of interest" description="Disordered" evidence="2">
    <location>
        <begin position="284"/>
        <end position="303"/>
    </location>
</feature>